<dbReference type="AlphaFoldDB" id="A0A9P5NAT6"/>
<organism evidence="1 2">
    <name type="scientific">Gymnopilus junonius</name>
    <name type="common">Spectacular rustgill mushroom</name>
    <name type="synonym">Gymnopilus spectabilis subsp. junonius</name>
    <dbReference type="NCBI Taxonomy" id="109634"/>
    <lineage>
        <taxon>Eukaryota</taxon>
        <taxon>Fungi</taxon>
        <taxon>Dikarya</taxon>
        <taxon>Basidiomycota</taxon>
        <taxon>Agaricomycotina</taxon>
        <taxon>Agaricomycetes</taxon>
        <taxon>Agaricomycetidae</taxon>
        <taxon>Agaricales</taxon>
        <taxon>Agaricineae</taxon>
        <taxon>Hymenogastraceae</taxon>
        <taxon>Gymnopilus</taxon>
    </lineage>
</organism>
<protein>
    <submittedName>
        <fullName evidence="1">Uncharacterized protein</fullName>
    </submittedName>
</protein>
<accession>A0A9P5NAT6</accession>
<keyword evidence="2" id="KW-1185">Reference proteome</keyword>
<evidence type="ECO:0000313" key="2">
    <source>
        <dbReference type="Proteomes" id="UP000724874"/>
    </source>
</evidence>
<comment type="caution">
    <text evidence="1">The sequence shown here is derived from an EMBL/GenBank/DDBJ whole genome shotgun (WGS) entry which is preliminary data.</text>
</comment>
<gene>
    <name evidence="1" type="ORF">CPB84DRAFT_1852229</name>
</gene>
<sequence length="105" mass="11381">MPLLWELNLTDIPGHSDLKSLDSESIILPHLINLHVLADFEFTAAITHAIKPAAPCSLYFNLTITQDSVNLADITALLAVVSVDKGKNLPYENCLVIVADTGVKD</sequence>
<proteinExistence type="predicted"/>
<reference evidence="1" key="1">
    <citation type="submission" date="2020-11" db="EMBL/GenBank/DDBJ databases">
        <authorList>
            <consortium name="DOE Joint Genome Institute"/>
            <person name="Ahrendt S."/>
            <person name="Riley R."/>
            <person name="Andreopoulos W."/>
            <person name="LaButti K."/>
            <person name="Pangilinan J."/>
            <person name="Ruiz-duenas F.J."/>
            <person name="Barrasa J.M."/>
            <person name="Sanchez-Garcia M."/>
            <person name="Camarero S."/>
            <person name="Miyauchi S."/>
            <person name="Serrano A."/>
            <person name="Linde D."/>
            <person name="Babiker R."/>
            <person name="Drula E."/>
            <person name="Ayuso-Fernandez I."/>
            <person name="Pacheco R."/>
            <person name="Padilla G."/>
            <person name="Ferreira P."/>
            <person name="Barriuso J."/>
            <person name="Kellner H."/>
            <person name="Castanera R."/>
            <person name="Alfaro M."/>
            <person name="Ramirez L."/>
            <person name="Pisabarro A.G."/>
            <person name="Kuo A."/>
            <person name="Tritt A."/>
            <person name="Lipzen A."/>
            <person name="He G."/>
            <person name="Yan M."/>
            <person name="Ng V."/>
            <person name="Cullen D."/>
            <person name="Martin F."/>
            <person name="Rosso M.-N."/>
            <person name="Henrissat B."/>
            <person name="Hibbett D."/>
            <person name="Martinez A.T."/>
            <person name="Grigoriev I.V."/>
        </authorList>
    </citation>
    <scope>NUCLEOTIDE SEQUENCE</scope>
    <source>
        <strain evidence="1">AH 44721</strain>
    </source>
</reference>
<dbReference type="Proteomes" id="UP000724874">
    <property type="component" value="Unassembled WGS sequence"/>
</dbReference>
<dbReference type="OrthoDB" id="2977877at2759"/>
<name>A0A9P5NAT6_GYMJU</name>
<dbReference type="EMBL" id="JADNYJ010000153">
    <property type="protein sequence ID" value="KAF8878991.1"/>
    <property type="molecule type" value="Genomic_DNA"/>
</dbReference>
<evidence type="ECO:0000313" key="1">
    <source>
        <dbReference type="EMBL" id="KAF8878991.1"/>
    </source>
</evidence>